<dbReference type="GO" id="GO:0032040">
    <property type="term" value="C:small-subunit processome"/>
    <property type="evidence" value="ECO:0007669"/>
    <property type="project" value="TreeGrafter"/>
</dbReference>
<comment type="subcellular location">
    <subcellularLocation>
        <location evidence="1">Nucleus</location>
        <location evidence="1">Nucleolus</location>
    </subcellularLocation>
</comment>
<dbReference type="InterPro" id="IPR019775">
    <property type="entry name" value="WD40_repeat_CS"/>
</dbReference>
<dbReference type="AlphaFoldDB" id="A0AAE1FPN3"/>
<keyword evidence="13" id="KW-1185">Reference proteome</keyword>
<dbReference type="PANTHER" id="PTHR22851:SF0">
    <property type="entry name" value="DDB1- AND CUL4-ASSOCIATED FACTOR 13"/>
    <property type="match status" value="1"/>
</dbReference>
<dbReference type="SUPFAM" id="SSF50978">
    <property type="entry name" value="WD40 repeat-like"/>
    <property type="match status" value="1"/>
</dbReference>
<evidence type="ECO:0000256" key="3">
    <source>
        <dbReference type="ARBA" id="ARBA00021762"/>
    </source>
</evidence>
<keyword evidence="4 9" id="KW-0853">WD repeat</keyword>
<dbReference type="InterPro" id="IPR036322">
    <property type="entry name" value="WD40_repeat_dom_sf"/>
</dbReference>
<feature type="compositionally biased region" description="Polar residues" evidence="10">
    <location>
        <begin position="452"/>
        <end position="463"/>
    </location>
</feature>
<feature type="compositionally biased region" description="Acidic residues" evidence="10">
    <location>
        <begin position="469"/>
        <end position="479"/>
    </location>
</feature>
<organism evidence="12 13">
    <name type="scientific">Petrolisthes cinctipes</name>
    <name type="common">Flat porcelain crab</name>
    <dbReference type="NCBI Taxonomy" id="88211"/>
    <lineage>
        <taxon>Eukaryota</taxon>
        <taxon>Metazoa</taxon>
        <taxon>Ecdysozoa</taxon>
        <taxon>Arthropoda</taxon>
        <taxon>Crustacea</taxon>
        <taxon>Multicrustacea</taxon>
        <taxon>Malacostraca</taxon>
        <taxon>Eumalacostraca</taxon>
        <taxon>Eucarida</taxon>
        <taxon>Decapoda</taxon>
        <taxon>Pleocyemata</taxon>
        <taxon>Anomura</taxon>
        <taxon>Galatheoidea</taxon>
        <taxon>Porcellanidae</taxon>
        <taxon>Petrolisthes</taxon>
    </lineage>
</organism>
<dbReference type="Pfam" id="PF00400">
    <property type="entry name" value="WD40"/>
    <property type="match status" value="3"/>
</dbReference>
<reference evidence="12" key="1">
    <citation type="submission" date="2023-10" db="EMBL/GenBank/DDBJ databases">
        <title>Genome assemblies of two species of porcelain crab, Petrolisthes cinctipes and Petrolisthes manimaculis (Anomura: Porcellanidae).</title>
        <authorList>
            <person name="Angst P."/>
        </authorList>
    </citation>
    <scope>NUCLEOTIDE SEQUENCE</scope>
    <source>
        <strain evidence="12">PB745_01</strain>
        <tissue evidence="12">Gill</tissue>
    </source>
</reference>
<dbReference type="GO" id="GO:0000462">
    <property type="term" value="P:maturation of SSU-rRNA from tricistronic rRNA transcript (SSU-rRNA, 5.8S rRNA, LSU-rRNA)"/>
    <property type="evidence" value="ECO:0007669"/>
    <property type="project" value="TreeGrafter"/>
</dbReference>
<evidence type="ECO:0000256" key="9">
    <source>
        <dbReference type="PROSITE-ProRule" id="PRU00221"/>
    </source>
</evidence>
<evidence type="ECO:0000256" key="10">
    <source>
        <dbReference type="SAM" id="MobiDB-lite"/>
    </source>
</evidence>
<dbReference type="PROSITE" id="PS50082">
    <property type="entry name" value="WD_REPEATS_2"/>
    <property type="match status" value="4"/>
</dbReference>
<accession>A0AAE1FPN3</accession>
<evidence type="ECO:0000256" key="8">
    <source>
        <dbReference type="ARBA" id="ARBA00032239"/>
    </source>
</evidence>
<feature type="repeat" description="WD" evidence="9">
    <location>
        <begin position="333"/>
        <end position="367"/>
    </location>
</feature>
<name>A0AAE1FPN3_PETCI</name>
<evidence type="ECO:0000256" key="1">
    <source>
        <dbReference type="ARBA" id="ARBA00004604"/>
    </source>
</evidence>
<evidence type="ECO:0000256" key="4">
    <source>
        <dbReference type="ARBA" id="ARBA00022574"/>
    </source>
</evidence>
<dbReference type="InterPro" id="IPR007287">
    <property type="entry name" value="Sof1"/>
</dbReference>
<gene>
    <name evidence="12" type="ORF">Pcinc_017170</name>
</gene>
<feature type="repeat" description="WD" evidence="9">
    <location>
        <begin position="107"/>
        <end position="148"/>
    </location>
</feature>
<feature type="region of interest" description="Disordered" evidence="10">
    <location>
        <begin position="446"/>
        <end position="479"/>
    </location>
</feature>
<dbReference type="PROSITE" id="PS50294">
    <property type="entry name" value="WD_REPEATS_REGION"/>
    <property type="match status" value="2"/>
</dbReference>
<dbReference type="SMART" id="SM00320">
    <property type="entry name" value="WD40"/>
    <property type="match status" value="7"/>
</dbReference>
<comment type="caution">
    <text evidence="12">The sequence shown here is derived from an EMBL/GenBank/DDBJ whole genome shotgun (WGS) entry which is preliminary data.</text>
</comment>
<dbReference type="PANTHER" id="PTHR22851">
    <property type="entry name" value="U3 SMALL NUCLEOLAR RNA U3 SNORNA ASSOCIATED PROTEIN"/>
    <property type="match status" value="1"/>
</dbReference>
<dbReference type="InterPro" id="IPR051733">
    <property type="entry name" value="WD_repeat_DCAF13/WDSOF1"/>
</dbReference>
<evidence type="ECO:0000259" key="11">
    <source>
        <dbReference type="Pfam" id="PF04158"/>
    </source>
</evidence>
<dbReference type="EMBL" id="JAWQEG010001580">
    <property type="protein sequence ID" value="KAK3878174.1"/>
    <property type="molecule type" value="Genomic_DNA"/>
</dbReference>
<dbReference type="Gene3D" id="2.130.10.10">
    <property type="entry name" value="YVTN repeat-like/Quinoprotein amine dehydrogenase"/>
    <property type="match status" value="2"/>
</dbReference>
<protein>
    <recommendedName>
        <fullName evidence="3">DDB1- and CUL4-associated factor 13</fullName>
    </recommendedName>
    <alternativeName>
        <fullName evidence="8">WD repeat and SOF domain-containing protein 1</fullName>
    </alternativeName>
</protein>
<evidence type="ECO:0000313" key="12">
    <source>
        <dbReference type="EMBL" id="KAK3878174.1"/>
    </source>
</evidence>
<evidence type="ECO:0000256" key="7">
    <source>
        <dbReference type="ARBA" id="ARBA00023274"/>
    </source>
</evidence>
<proteinExistence type="inferred from homology"/>
<sequence length="479" mass="54692">MSIKKINVISRNPDQYLRETKRDIHKVQRNYDPDLHPFEAAREYKLALNAVKLEKVFAKPFIGSLTHTEEVSAISRHPSRLSCIFTGTVDGEVLLWNIATQKRQWQVQGHNGKVWCIVGAPDGNSFFTVGNDKTIKRWSLEDSDLPTDTWLCDTIVTSLTHHRYRQEFVTCGQRVLLWDVGTKAPKTSYDWTTTGDRSDTTTTCVKFSPVQADVFASGDHSNNLVLYDTRAREVKKLKMSMRINSLAWNPMEAFILTAASEDYNVYSFDIRNFDNKGRVVCVHEGHTSAVTDIDYAPTGREFCTASFDKSVRIFRTTEAHSRDVYHGKRMFRVNCVLWSTDNKYILSGSSDHNVRIWKAQASEKMGILAPREKSAKNYNEELKNKFGHFPELRRINHHRHLPKHIYNAKKEHRAIKDAQARKEANRRIHSRPGAVPFIPFQQRSVVGLQDEIPSTSGFSPNQSGGVGGGDEDDEEEDDM</sequence>
<dbReference type="Proteomes" id="UP001286313">
    <property type="component" value="Unassembled WGS sequence"/>
</dbReference>
<evidence type="ECO:0000313" key="13">
    <source>
        <dbReference type="Proteomes" id="UP001286313"/>
    </source>
</evidence>
<keyword evidence="5" id="KW-0677">Repeat</keyword>
<dbReference type="PROSITE" id="PS00678">
    <property type="entry name" value="WD_REPEATS_1"/>
    <property type="match status" value="1"/>
</dbReference>
<dbReference type="Pfam" id="PF04158">
    <property type="entry name" value="Sof1"/>
    <property type="match status" value="1"/>
</dbReference>
<evidence type="ECO:0000256" key="2">
    <source>
        <dbReference type="ARBA" id="ARBA00005649"/>
    </source>
</evidence>
<evidence type="ECO:0000256" key="6">
    <source>
        <dbReference type="ARBA" id="ARBA00023242"/>
    </source>
</evidence>
<keyword evidence="6" id="KW-0539">Nucleus</keyword>
<dbReference type="InterPro" id="IPR015943">
    <property type="entry name" value="WD40/YVTN_repeat-like_dom_sf"/>
</dbReference>
<feature type="repeat" description="WD" evidence="9">
    <location>
        <begin position="64"/>
        <end position="106"/>
    </location>
</feature>
<evidence type="ECO:0000256" key="5">
    <source>
        <dbReference type="ARBA" id="ARBA00022737"/>
    </source>
</evidence>
<comment type="similarity">
    <text evidence="2">Belongs to the WD repeat DCAF13/WDSOF1 family.</text>
</comment>
<keyword evidence="7" id="KW-0687">Ribonucleoprotein</keyword>
<feature type="domain" description="Sof1-like protein" evidence="11">
    <location>
        <begin position="359"/>
        <end position="444"/>
    </location>
</feature>
<dbReference type="InterPro" id="IPR001680">
    <property type="entry name" value="WD40_rpt"/>
</dbReference>
<feature type="repeat" description="WD" evidence="9">
    <location>
        <begin position="283"/>
        <end position="324"/>
    </location>
</feature>